<comment type="subcellular location">
    <subcellularLocation>
        <location evidence="2">Nucleus</location>
    </subcellularLocation>
</comment>
<dbReference type="GO" id="GO:0046872">
    <property type="term" value="F:metal ion binding"/>
    <property type="evidence" value="ECO:0007669"/>
    <property type="project" value="UniProtKB-KW"/>
</dbReference>
<keyword evidence="7" id="KW-0539">Nucleus</keyword>
<evidence type="ECO:0000313" key="11">
    <source>
        <dbReference type="Proteomes" id="UP001152523"/>
    </source>
</evidence>
<dbReference type="Pfam" id="PF12937">
    <property type="entry name" value="F-box-like"/>
    <property type="match status" value="1"/>
</dbReference>
<evidence type="ECO:0008006" key="12">
    <source>
        <dbReference type="Google" id="ProtNLM"/>
    </source>
</evidence>
<dbReference type="AlphaFoldDB" id="A0AAV0EY42"/>
<dbReference type="SUPFAM" id="SSF51197">
    <property type="entry name" value="Clavaminate synthase-like"/>
    <property type="match status" value="1"/>
</dbReference>
<dbReference type="Proteomes" id="UP001152523">
    <property type="component" value="Unassembled WGS sequence"/>
</dbReference>
<dbReference type="SUPFAM" id="SSF81383">
    <property type="entry name" value="F-box domain"/>
    <property type="match status" value="1"/>
</dbReference>
<comment type="cofactor">
    <cofactor evidence="1">
        <name>Fe(2+)</name>
        <dbReference type="ChEBI" id="CHEBI:29033"/>
    </cofactor>
</comment>
<reference evidence="10" key="1">
    <citation type="submission" date="2022-07" db="EMBL/GenBank/DDBJ databases">
        <authorList>
            <person name="Macas J."/>
            <person name="Novak P."/>
            <person name="Neumann P."/>
        </authorList>
    </citation>
    <scope>NUCLEOTIDE SEQUENCE</scope>
</reference>
<evidence type="ECO:0000256" key="2">
    <source>
        <dbReference type="ARBA" id="ARBA00004123"/>
    </source>
</evidence>
<comment type="similarity">
    <text evidence="3">Belongs to the JARID1 histone demethylase family.</text>
</comment>
<gene>
    <name evidence="10" type="ORF">CEPIT_LOCUS28902</name>
</gene>
<evidence type="ECO:0000256" key="3">
    <source>
        <dbReference type="ARBA" id="ARBA00006801"/>
    </source>
</evidence>
<accession>A0AAV0EY42</accession>
<dbReference type="GO" id="GO:0016491">
    <property type="term" value="F:oxidoreductase activity"/>
    <property type="evidence" value="ECO:0007669"/>
    <property type="project" value="UniProtKB-KW"/>
</dbReference>
<evidence type="ECO:0000256" key="7">
    <source>
        <dbReference type="ARBA" id="ARBA00023242"/>
    </source>
</evidence>
<comment type="caution">
    <text evidence="10">The sequence shown here is derived from an EMBL/GenBank/DDBJ whole genome shotgun (WGS) entry which is preliminary data.</text>
</comment>
<evidence type="ECO:0000256" key="6">
    <source>
        <dbReference type="ARBA" id="ARBA00023004"/>
    </source>
</evidence>
<dbReference type="Gene3D" id="2.60.120.650">
    <property type="entry name" value="Cupin"/>
    <property type="match status" value="1"/>
</dbReference>
<dbReference type="GO" id="GO:0005634">
    <property type="term" value="C:nucleus"/>
    <property type="evidence" value="ECO:0007669"/>
    <property type="project" value="UniProtKB-SubCell"/>
</dbReference>
<dbReference type="PANTHER" id="PTHR12480:SF35">
    <property type="entry name" value="TRANSCRIPTION FACTOR JUMONJI, JMJC DOMAIN-CONTAINING PROTEIN"/>
    <property type="match status" value="1"/>
</dbReference>
<proteinExistence type="inferred from homology"/>
<dbReference type="SMART" id="SM00256">
    <property type="entry name" value="FBOX"/>
    <property type="match status" value="1"/>
</dbReference>
<evidence type="ECO:0000256" key="4">
    <source>
        <dbReference type="ARBA" id="ARBA00022723"/>
    </source>
</evidence>
<dbReference type="FunFam" id="2.60.120.650:FF:000045">
    <property type="entry name" value="F-box protein At1g78280"/>
    <property type="match status" value="1"/>
</dbReference>
<dbReference type="PROSITE" id="PS51184">
    <property type="entry name" value="JMJC"/>
    <property type="match status" value="1"/>
</dbReference>
<organism evidence="10 11">
    <name type="scientific">Cuscuta epithymum</name>
    <dbReference type="NCBI Taxonomy" id="186058"/>
    <lineage>
        <taxon>Eukaryota</taxon>
        <taxon>Viridiplantae</taxon>
        <taxon>Streptophyta</taxon>
        <taxon>Embryophyta</taxon>
        <taxon>Tracheophyta</taxon>
        <taxon>Spermatophyta</taxon>
        <taxon>Magnoliopsida</taxon>
        <taxon>eudicotyledons</taxon>
        <taxon>Gunneridae</taxon>
        <taxon>Pentapetalae</taxon>
        <taxon>asterids</taxon>
        <taxon>lamiids</taxon>
        <taxon>Solanales</taxon>
        <taxon>Convolvulaceae</taxon>
        <taxon>Cuscuteae</taxon>
        <taxon>Cuscuta</taxon>
        <taxon>Cuscuta subgen. Cuscuta</taxon>
    </lineage>
</organism>
<evidence type="ECO:0000256" key="1">
    <source>
        <dbReference type="ARBA" id="ARBA00001954"/>
    </source>
</evidence>
<dbReference type="InterPro" id="IPR036047">
    <property type="entry name" value="F-box-like_dom_sf"/>
</dbReference>
<dbReference type="SUPFAM" id="SSF56112">
    <property type="entry name" value="Protein kinase-like (PK-like)"/>
    <property type="match status" value="1"/>
</dbReference>
<dbReference type="Gene3D" id="1.20.1280.50">
    <property type="match status" value="1"/>
</dbReference>
<dbReference type="GO" id="GO:0005737">
    <property type="term" value="C:cytoplasm"/>
    <property type="evidence" value="ECO:0007669"/>
    <property type="project" value="TreeGrafter"/>
</dbReference>
<dbReference type="InterPro" id="IPR001810">
    <property type="entry name" value="F-box_dom"/>
</dbReference>
<dbReference type="PANTHER" id="PTHR12480">
    <property type="entry name" value="ARGININE DEMETHYLASE AND LYSYL-HYDROXYLASE JMJD"/>
    <property type="match status" value="1"/>
</dbReference>
<protein>
    <recommendedName>
        <fullName evidence="12">F-box protein</fullName>
    </recommendedName>
</protein>
<keyword evidence="6" id="KW-0408">Iron</keyword>
<evidence type="ECO:0000259" key="9">
    <source>
        <dbReference type="PROSITE" id="PS51184"/>
    </source>
</evidence>
<keyword evidence="4" id="KW-0479">Metal-binding</keyword>
<dbReference type="PROSITE" id="PS50181">
    <property type="entry name" value="FBOX"/>
    <property type="match status" value="1"/>
</dbReference>
<name>A0AAV0EY42_9ASTE</name>
<evidence type="ECO:0000259" key="8">
    <source>
        <dbReference type="PROSITE" id="PS50181"/>
    </source>
</evidence>
<dbReference type="EMBL" id="CAMAPF010000949">
    <property type="protein sequence ID" value="CAH9128200.1"/>
    <property type="molecule type" value="Genomic_DNA"/>
</dbReference>
<dbReference type="Pfam" id="PF13621">
    <property type="entry name" value="Cupin_8"/>
    <property type="match status" value="1"/>
</dbReference>
<feature type="domain" description="JmjC" evidence="9">
    <location>
        <begin position="301"/>
        <end position="464"/>
    </location>
</feature>
<dbReference type="InterPro" id="IPR050910">
    <property type="entry name" value="JMJD6_ArgDemeth/LysHydrox"/>
</dbReference>
<dbReference type="InterPro" id="IPR011009">
    <property type="entry name" value="Kinase-like_dom_sf"/>
</dbReference>
<dbReference type="InterPro" id="IPR003347">
    <property type="entry name" value="JmjC_dom"/>
</dbReference>
<evidence type="ECO:0000313" key="10">
    <source>
        <dbReference type="EMBL" id="CAH9128200.1"/>
    </source>
</evidence>
<sequence length="1050" mass="120316">MTEMRQSKKDSKNILCIHSHAPPSCLDHTPFLTNSYHSIIQQILVQYKSRKLFLISFRHLLVSSQIISMDAEERPQSPKESQWSPVDAKPIDRRFSALGDLWIVPDEIICSILTYLSPQDVARLACVSSVLYIFCNEEPLWKSLCLENIRHPLQYKGSWKKTAMDQMDLPIESDIPCQKPLHFDGFSSLFLYKRLYRCYTTLNDFGYDNGNVGRSTNLSLEQFQDKYDGQKPVLIAGLADSWPARNAWTTEQLVLKYGGTPFRISQRSSKKIIMNLEDYVSYMQLQHDEDPLYIFDEKFGEVAPGLLKDYSVPHLFYEDFFDVLDRDERPPFRWLIIGPERSGASWHVDPALTSAWNTLLCGRKRWALYPPGRVPSGVTVHVNEEDGDVNIDGPSSLQWWLDYYPLLADEDKPIECTQLPGETIFVPSGWWHCVLNLETTIAVTQNFVNSKNFEFVCLDMAPGYKHKGVCRAGLLALDDSSFEDVKKNISSPENSFSYSDLTRKGKRAKIPPHVMGGSQCETSRDGDPEFNENRNLKFSYDINFLSMFLDKERDHYYSLWCPSNCIGQREMREWLSRLWHQRPVLRHLIWKGACIALNSSRWFECVEEICVYHELPLPAENERLPIGKGSNPVYLISNNVIKILVEGGTEASLHSFGTELEFYSVLQKVSSPLKEHIPDVLASGIVYIENGLCRVMPWNGKDVSEVISNSVSFHGEHQKGNYPYGIWRKLQFDYRNVGISPYELATSNDVEVWPYVVTQRCRGKTLADLRETLSWEDTLDLASFLGEQLRNLHLVPCPSLNYSRLLQSNQESMLNFNGSIPVEWDLFLKILNKKKEDVSNRLTKWGDPIPVDLIEKVSEYVPDNLAKLLSMSEDTAGVDKSCTWIHSDIMDDNIHMEESRVTASCLAEDDRPIDNGDVIDNMKCCDKKSSWRATHILDFSGLSIGDPLLDIIPIHLDVFRGNPRLLIHFLESYKLPLSPRQEISKGLADNNSRCARLSYHAMCYCILHDDNVLGPIFSIWKELRTAKSWEEVEETVWGDLNTYTPAAASY</sequence>
<dbReference type="SMART" id="SM00558">
    <property type="entry name" value="JmjC"/>
    <property type="match status" value="1"/>
</dbReference>
<keyword evidence="5" id="KW-0560">Oxidoreductase</keyword>
<feature type="domain" description="F-box" evidence="8">
    <location>
        <begin position="98"/>
        <end position="144"/>
    </location>
</feature>
<dbReference type="InterPro" id="IPR041667">
    <property type="entry name" value="Cupin_8"/>
</dbReference>
<keyword evidence="11" id="KW-1185">Reference proteome</keyword>
<evidence type="ECO:0000256" key="5">
    <source>
        <dbReference type="ARBA" id="ARBA00023002"/>
    </source>
</evidence>